<proteinExistence type="predicted"/>
<feature type="region of interest" description="Disordered" evidence="4">
    <location>
        <begin position="1150"/>
        <end position="1182"/>
    </location>
</feature>
<dbReference type="EMBL" id="HBUF01581279">
    <property type="protein sequence ID" value="CAG6770277.1"/>
    <property type="molecule type" value="Transcribed_RNA"/>
</dbReference>
<dbReference type="SUPFAM" id="SSF48366">
    <property type="entry name" value="Ras GEF"/>
    <property type="match status" value="1"/>
</dbReference>
<dbReference type="SUPFAM" id="SSF50729">
    <property type="entry name" value="PH domain-like"/>
    <property type="match status" value="2"/>
</dbReference>
<feature type="region of interest" description="Disordered" evidence="4">
    <location>
        <begin position="1686"/>
        <end position="1706"/>
    </location>
</feature>
<reference evidence="8" key="1">
    <citation type="submission" date="2021-05" db="EMBL/GenBank/DDBJ databases">
        <authorList>
            <person name="Alioto T."/>
            <person name="Alioto T."/>
            <person name="Gomez Garrido J."/>
        </authorList>
    </citation>
    <scope>NUCLEOTIDE SEQUENCE</scope>
</reference>
<accession>A0A8D8QJI0</accession>
<dbReference type="EMBL" id="HBUF01410492">
    <property type="protein sequence ID" value="CAG6738955.1"/>
    <property type="molecule type" value="Transcribed_RNA"/>
</dbReference>
<dbReference type="SMART" id="SM00233">
    <property type="entry name" value="PH"/>
    <property type="match status" value="2"/>
</dbReference>
<evidence type="ECO:0000259" key="7">
    <source>
        <dbReference type="PROSITE" id="PS50010"/>
    </source>
</evidence>
<sequence length="1706" mass="192308">MLSPKLQRIVRINDHQLTNLSDRAKYDHSLSGYLEKRTSDQARWQSRWFILYQNLLFYYETEGSNKPSGVIFLEGCYCDRVIPDKASRKDKDIVERQHCIGIHYRRENQRQYELRASSEQDCKQWIENIREASFNKLLLQKEELEQKHLHLLQIVESEKTAKWRYTQQCEELATEIKKLRTELFQLKREWRPTASAKAKTPGGGNGFMSDPGGSISSGQGGLFSTTNSTDETTSAAEAEETAELKKIKKVQSFFRGWLCRRRWKQIVEQYIKSPHAESMRKRNSIVFRMVEAEEEYMEQMQVLVSCFLRPFKMAASSKRPPCSHEDVNSIFLNSETVLFLHQIFLKGLTSRMESWPTLVLVSEIGLLGDLFDMLLPMLGIYQEYVRNHHYSLQVLTECKQQPEFVHLLKRLEMKPACQGRSLEMFLTFPMHQIPRYIVTLHELLAHTPHDHVERKSLQNARQQLEDLSRQMHDEVSETENLRKNLAVERLIVEGCDILLDVNQVFVRQGTLIQFPTDKPKAQRIRLSHFKSEKEIQRQCFLFSNHLIICTRGSSGRLHLVPDIGKIPLADATLIEDPLEHVHGDTTGDTDSVCSLQSHQSALSENVSFQNRDFKMIVAVKATTSSQNNQNVPPLTIHLIAPTIQEKAAWVSDITQCMDSVHYNNLLRSTLTETASITMLSAIRHDPNLFRDDVDIKYLHHRNPQRVGGGGYCYESQTIPHIVYATKEKLLENLTDLRFVSIDFLNTFLLTYRAFTNGVTVLEALRKAFYNAEPPDSDQDQEDDFYTSTKPGKHRQHYHVSGGHQGGEFESNMSLDDISLNHGPSGDTLPIYNHAERRWSGANTSRKFSGASSGYASEIMGDGHRESIDSTGHFPRRTRSRKHEEDKGLGLIKESSGSSGSGSIQTGTQSPSGTPQHRKISIRVDKPVESGNNGMKEEANSLSVPRNNNIAGSSSNDTLTGSNSEITVLSGPSSPGNISNRTLVGQDPIEGTFDDSKPCAKTFPPGHTTSSVQQPVDTSPLTATPSHPLTQSSSPQSTHPQQSSPQGSRPSTSSESSTPQSVKNFSTTGPNAGSPQSPKPCLVTTAGVPQSPKLVSVQSSAGNMTNGPLPSPKTAARPTNFSEEKFGGPKSPKLIPRPPTTGPIPHIQTTAFPLDKGSQPPPPPPRILKESLPSTGPYHAARQHRHSHQEETMPQLKEPAFAQSSNWLGPERQNRSASMSHIFLMHRGSDANVQHFPIRKRSVADDDPYLSEDNDCWNLSAHSSRSASIATTNALYAGRRSIGCCEGENVARQATPRASFQQDSPQHSSKAGVVITSSRKSQRRSSTSTAATAFAIATSASSNPRDISPVEEVRNKRKESILSTATTMRVLNVLRHWISKHTQDFIQDKELRYMTLEFLEEIVCTPNLLPAEYKAATQLTRMLTQEECSKHDTNLQDLLAPPHVVNKENIETLSALEIAEQMTYIDYHIFKSIRSEEFLGQAWLKSEKLTKAPHIVLFTQRFNTMSKLVANEILNRSNLTHRVHVIEKWIAVADILKCLNNFNGVLTIVSAMNNSSVFRLKKTWDKVSKTTKQTYDKLRQVVDAEEKFHNLKSKLQHCDPPCIPYLGMYLTELATLDEVYPTFTKEGETNLVYFTKIRRMANTIRDITQYQNTPYKIEYNPKVANYILDTSWIIEDEDILHQKSMEIEPRTTGRPSCSQLPNLPLNR</sequence>
<dbReference type="InterPro" id="IPR023578">
    <property type="entry name" value="Ras_GEF_dom_sf"/>
</dbReference>
<dbReference type="InterPro" id="IPR001849">
    <property type="entry name" value="PH_domain"/>
</dbReference>
<dbReference type="CDD" id="cd13261">
    <property type="entry name" value="PH_RasGRF1_2"/>
    <property type="match status" value="1"/>
</dbReference>
<feature type="domain" description="PH" evidence="5">
    <location>
        <begin position="27"/>
        <end position="134"/>
    </location>
</feature>
<feature type="domain" description="DH" evidence="7">
    <location>
        <begin position="281"/>
        <end position="474"/>
    </location>
</feature>
<feature type="compositionally biased region" description="Polar residues" evidence="4">
    <location>
        <begin position="1295"/>
        <end position="1308"/>
    </location>
</feature>
<dbReference type="SMART" id="SM00147">
    <property type="entry name" value="RasGEF"/>
    <property type="match status" value="1"/>
</dbReference>
<dbReference type="Pfam" id="PF00618">
    <property type="entry name" value="RasGEF_N"/>
    <property type="match status" value="1"/>
</dbReference>
<feature type="compositionally biased region" description="Low complexity" evidence="4">
    <location>
        <begin position="888"/>
        <end position="912"/>
    </location>
</feature>
<keyword evidence="3" id="KW-0175">Coiled coil</keyword>
<dbReference type="EMBL" id="HBUF01081688">
    <property type="protein sequence ID" value="CAG6633085.1"/>
    <property type="molecule type" value="Transcribed_RNA"/>
</dbReference>
<feature type="compositionally biased region" description="Polar residues" evidence="4">
    <location>
        <begin position="1061"/>
        <end position="1075"/>
    </location>
</feature>
<dbReference type="Gene3D" id="1.20.870.10">
    <property type="entry name" value="Son of sevenless (SoS) protein Chain: S domain 1"/>
    <property type="match status" value="2"/>
</dbReference>
<feature type="compositionally biased region" description="Low complexity" evidence="4">
    <location>
        <begin position="1315"/>
        <end position="1329"/>
    </location>
</feature>
<dbReference type="PANTHER" id="PTHR23113">
    <property type="entry name" value="GUANINE NUCLEOTIDE EXCHANGE FACTOR"/>
    <property type="match status" value="1"/>
</dbReference>
<feature type="region of interest" description="Disordered" evidence="4">
    <location>
        <begin position="1294"/>
        <end position="1329"/>
    </location>
</feature>
<dbReference type="PROSITE" id="PS50010">
    <property type="entry name" value="DH_2"/>
    <property type="match status" value="1"/>
</dbReference>
<dbReference type="GO" id="GO:0005886">
    <property type="term" value="C:plasma membrane"/>
    <property type="evidence" value="ECO:0007669"/>
    <property type="project" value="TreeGrafter"/>
</dbReference>
<evidence type="ECO:0000256" key="1">
    <source>
        <dbReference type="ARBA" id="ARBA00022658"/>
    </source>
</evidence>
<dbReference type="InterPro" id="IPR011993">
    <property type="entry name" value="PH-like_dom_sf"/>
</dbReference>
<feature type="region of interest" description="Disordered" evidence="4">
    <location>
        <begin position="771"/>
        <end position="821"/>
    </location>
</feature>
<feature type="domain" description="Ras-GEF" evidence="6">
    <location>
        <begin position="1453"/>
        <end position="1689"/>
    </location>
</feature>
<dbReference type="Gene3D" id="1.10.840.10">
    <property type="entry name" value="Ras guanine-nucleotide exchange factors catalytic domain"/>
    <property type="match status" value="1"/>
</dbReference>
<dbReference type="Pfam" id="PF00169">
    <property type="entry name" value="PH"/>
    <property type="match status" value="1"/>
</dbReference>
<dbReference type="PROSITE" id="PS50003">
    <property type="entry name" value="PH_DOMAIN"/>
    <property type="match status" value="1"/>
</dbReference>
<evidence type="ECO:0000259" key="6">
    <source>
        <dbReference type="PROSITE" id="PS50009"/>
    </source>
</evidence>
<name>A0A8D8QJI0_9HEMI</name>
<dbReference type="InterPro" id="IPR000651">
    <property type="entry name" value="Ras-like_Gua-exchang_fac_N"/>
</dbReference>
<organism evidence="8">
    <name type="scientific">Cacopsylla melanoneura</name>
    <dbReference type="NCBI Taxonomy" id="428564"/>
    <lineage>
        <taxon>Eukaryota</taxon>
        <taxon>Metazoa</taxon>
        <taxon>Ecdysozoa</taxon>
        <taxon>Arthropoda</taxon>
        <taxon>Hexapoda</taxon>
        <taxon>Insecta</taxon>
        <taxon>Pterygota</taxon>
        <taxon>Neoptera</taxon>
        <taxon>Paraneoptera</taxon>
        <taxon>Hemiptera</taxon>
        <taxon>Sternorrhyncha</taxon>
        <taxon>Psylloidea</taxon>
        <taxon>Psyllidae</taxon>
        <taxon>Psyllinae</taxon>
        <taxon>Cacopsylla</taxon>
    </lineage>
</organism>
<feature type="compositionally biased region" description="Polar residues" evidence="4">
    <location>
        <begin position="1006"/>
        <end position="1022"/>
    </location>
</feature>
<protein>
    <submittedName>
        <fullName evidence="8">Ras-specific guanine nucleotide-releasing factor 2</fullName>
    </submittedName>
</protein>
<dbReference type="InterPro" id="IPR001895">
    <property type="entry name" value="RASGEF_cat_dom"/>
</dbReference>
<dbReference type="CDD" id="cd00160">
    <property type="entry name" value="RhoGEF"/>
    <property type="match status" value="1"/>
</dbReference>
<dbReference type="GO" id="GO:0007265">
    <property type="term" value="P:Ras protein signal transduction"/>
    <property type="evidence" value="ECO:0007669"/>
    <property type="project" value="TreeGrafter"/>
</dbReference>
<dbReference type="SUPFAM" id="SSF48065">
    <property type="entry name" value="DBL homology domain (DH-domain)"/>
    <property type="match status" value="1"/>
</dbReference>
<evidence type="ECO:0000256" key="4">
    <source>
        <dbReference type="SAM" id="MobiDB-lite"/>
    </source>
</evidence>
<feature type="compositionally biased region" description="Polar residues" evidence="4">
    <location>
        <begin position="1095"/>
        <end position="1107"/>
    </location>
</feature>
<dbReference type="InterPro" id="IPR000219">
    <property type="entry name" value="DH_dom"/>
</dbReference>
<dbReference type="Gene3D" id="2.30.29.30">
    <property type="entry name" value="Pleckstrin-homology domain (PH domain)/Phosphotyrosine-binding domain (PTB)"/>
    <property type="match status" value="2"/>
</dbReference>
<dbReference type="PROSITE" id="PS50009">
    <property type="entry name" value="RASGEF_CAT"/>
    <property type="match status" value="1"/>
</dbReference>
<feature type="region of interest" description="Disordered" evidence="4">
    <location>
        <begin position="193"/>
        <end position="214"/>
    </location>
</feature>
<feature type="region of interest" description="Disordered" evidence="4">
    <location>
        <begin position="840"/>
        <end position="1138"/>
    </location>
</feature>
<keyword evidence="1 2" id="KW-0344">Guanine-nucleotide releasing factor</keyword>
<dbReference type="PROSITE" id="PS50096">
    <property type="entry name" value="IQ"/>
    <property type="match status" value="1"/>
</dbReference>
<dbReference type="PANTHER" id="PTHR23113:SF99">
    <property type="entry name" value="RASGEF DOMAIN-CONTAINING PROTEIN"/>
    <property type="match status" value="1"/>
</dbReference>
<feature type="compositionally biased region" description="Acidic residues" evidence="4">
    <location>
        <begin position="774"/>
        <end position="784"/>
    </location>
</feature>
<feature type="coiled-coil region" evidence="3">
    <location>
        <begin position="454"/>
        <end position="484"/>
    </location>
</feature>
<dbReference type="Gene3D" id="1.20.900.10">
    <property type="entry name" value="Dbl homology (DH) domain"/>
    <property type="match status" value="1"/>
</dbReference>
<dbReference type="InterPro" id="IPR008937">
    <property type="entry name" value="Ras-like_GEF"/>
</dbReference>
<evidence type="ECO:0000313" key="8">
    <source>
        <dbReference type="EMBL" id="CAG6633085.1"/>
    </source>
</evidence>
<dbReference type="CDD" id="cd06224">
    <property type="entry name" value="REM"/>
    <property type="match status" value="1"/>
</dbReference>
<evidence type="ECO:0000256" key="2">
    <source>
        <dbReference type="PROSITE-ProRule" id="PRU00168"/>
    </source>
</evidence>
<dbReference type="EMBL" id="HBUF01410491">
    <property type="protein sequence ID" value="CAG6738951.1"/>
    <property type="molecule type" value="Transcribed_RNA"/>
</dbReference>
<dbReference type="InterPro" id="IPR036964">
    <property type="entry name" value="RASGEF_cat_dom_sf"/>
</dbReference>
<dbReference type="Pfam" id="PF00621">
    <property type="entry name" value="RhoGEF"/>
    <property type="match status" value="1"/>
</dbReference>
<dbReference type="Pfam" id="PF00617">
    <property type="entry name" value="RasGEF"/>
    <property type="match status" value="1"/>
</dbReference>
<evidence type="ECO:0000259" key="5">
    <source>
        <dbReference type="PROSITE" id="PS50003"/>
    </source>
</evidence>
<evidence type="ECO:0000256" key="3">
    <source>
        <dbReference type="SAM" id="Coils"/>
    </source>
</evidence>
<dbReference type="CDD" id="cd00155">
    <property type="entry name" value="RasGEF"/>
    <property type="match status" value="1"/>
</dbReference>
<feature type="compositionally biased region" description="Low complexity" evidence="4">
    <location>
        <begin position="1023"/>
        <end position="1060"/>
    </location>
</feature>
<dbReference type="GO" id="GO:0005085">
    <property type="term" value="F:guanyl-nucleotide exchange factor activity"/>
    <property type="evidence" value="ECO:0007669"/>
    <property type="project" value="UniProtKB-KW"/>
</dbReference>
<feature type="compositionally biased region" description="Polar residues" evidence="4">
    <location>
        <begin position="840"/>
        <end position="854"/>
    </location>
</feature>
<feature type="coiled-coil region" evidence="3">
    <location>
        <begin position="162"/>
        <end position="189"/>
    </location>
</feature>
<feature type="compositionally biased region" description="Polar residues" evidence="4">
    <location>
        <begin position="939"/>
        <end position="982"/>
    </location>
</feature>
<dbReference type="InterPro" id="IPR035899">
    <property type="entry name" value="DBL_dom_sf"/>
</dbReference>
<dbReference type="SMART" id="SM00325">
    <property type="entry name" value="RhoGEF"/>
    <property type="match status" value="1"/>
</dbReference>